<dbReference type="CDD" id="cd02440">
    <property type="entry name" value="AdoMet_MTases"/>
    <property type="match status" value="1"/>
</dbReference>
<keyword evidence="3" id="KW-1185">Reference proteome</keyword>
<protein>
    <submittedName>
        <fullName evidence="2">Methyltransferase family protein</fullName>
    </submittedName>
</protein>
<keyword evidence="2" id="KW-0808">Transferase</keyword>
<proteinExistence type="predicted"/>
<evidence type="ECO:0000313" key="2">
    <source>
        <dbReference type="EMBL" id="TCT10480.1"/>
    </source>
</evidence>
<reference evidence="2 3" key="1">
    <citation type="submission" date="2019-03" db="EMBL/GenBank/DDBJ databases">
        <title>Genomic Encyclopedia of Type Strains, Phase IV (KMG-IV): sequencing the most valuable type-strain genomes for metagenomic binning, comparative biology and taxonomic classification.</title>
        <authorList>
            <person name="Goeker M."/>
        </authorList>
    </citation>
    <scope>NUCLEOTIDE SEQUENCE [LARGE SCALE GENOMIC DNA]</scope>
    <source>
        <strain evidence="2 3">DSM 24591</strain>
    </source>
</reference>
<dbReference type="Pfam" id="PF08241">
    <property type="entry name" value="Methyltransf_11"/>
    <property type="match status" value="1"/>
</dbReference>
<sequence>MDQYDLVNRQFGSTAKNYLTSAVHAQGADLQRLTRRVQQQQPNRILDLGCGGGHASYAAAAGAVGQVVAYDLSEEMLGVVKEEATRRGLGNLTTQQGSVDALPFADASFELIVSRYSAHHWMQIEASIAEAARVLAPGGTLIIIDVVAPQTPLYDTVLQTIELLRDASHVRDYRESEWRAMLGAAGLCVDNSDTWKLALNFDAWIKRIGTAPARVAALQTTMGALPKEARDYFSIQADCSFAIDTAWIESSRPAGAVVAGCATTT</sequence>
<evidence type="ECO:0000313" key="3">
    <source>
        <dbReference type="Proteomes" id="UP000295525"/>
    </source>
</evidence>
<gene>
    <name evidence="2" type="ORF">EDC26_102442</name>
</gene>
<dbReference type="GO" id="GO:0008757">
    <property type="term" value="F:S-adenosylmethionine-dependent methyltransferase activity"/>
    <property type="evidence" value="ECO:0007669"/>
    <property type="project" value="InterPro"/>
</dbReference>
<keyword evidence="2" id="KW-0489">Methyltransferase</keyword>
<name>A0A4R3MAH3_9BURK</name>
<comment type="caution">
    <text evidence="2">The sequence shown here is derived from an EMBL/GenBank/DDBJ whole genome shotgun (WGS) entry which is preliminary data.</text>
</comment>
<dbReference type="InterPro" id="IPR013216">
    <property type="entry name" value="Methyltransf_11"/>
</dbReference>
<accession>A0A4R3MAH3</accession>
<dbReference type="EMBL" id="SMAJ01000002">
    <property type="protein sequence ID" value="TCT10480.1"/>
    <property type="molecule type" value="Genomic_DNA"/>
</dbReference>
<dbReference type="Proteomes" id="UP000295525">
    <property type="component" value="Unassembled WGS sequence"/>
</dbReference>
<feature type="domain" description="Methyltransferase type 11" evidence="1">
    <location>
        <begin position="46"/>
        <end position="143"/>
    </location>
</feature>
<dbReference type="RefSeq" id="WP_132580047.1">
    <property type="nucleotide sequence ID" value="NZ_SMAJ01000002.1"/>
</dbReference>
<dbReference type="AlphaFoldDB" id="A0A4R3MAH3"/>
<dbReference type="Gene3D" id="3.40.50.150">
    <property type="entry name" value="Vaccinia Virus protein VP39"/>
    <property type="match status" value="1"/>
</dbReference>
<dbReference type="InterPro" id="IPR029063">
    <property type="entry name" value="SAM-dependent_MTases_sf"/>
</dbReference>
<dbReference type="PANTHER" id="PTHR43591">
    <property type="entry name" value="METHYLTRANSFERASE"/>
    <property type="match status" value="1"/>
</dbReference>
<dbReference type="GO" id="GO:0032259">
    <property type="term" value="P:methylation"/>
    <property type="evidence" value="ECO:0007669"/>
    <property type="project" value="UniProtKB-KW"/>
</dbReference>
<dbReference type="OrthoDB" id="529208at2"/>
<evidence type="ECO:0000259" key="1">
    <source>
        <dbReference type="Pfam" id="PF08241"/>
    </source>
</evidence>
<dbReference type="PANTHER" id="PTHR43591:SF110">
    <property type="entry name" value="RHODANESE DOMAIN-CONTAINING PROTEIN"/>
    <property type="match status" value="1"/>
</dbReference>
<dbReference type="SUPFAM" id="SSF53335">
    <property type="entry name" value="S-adenosyl-L-methionine-dependent methyltransferases"/>
    <property type="match status" value="1"/>
</dbReference>
<organism evidence="2 3">
    <name type="scientific">Paralcaligenes ureilyticus</name>
    <dbReference type="NCBI Taxonomy" id="627131"/>
    <lineage>
        <taxon>Bacteria</taxon>
        <taxon>Pseudomonadati</taxon>
        <taxon>Pseudomonadota</taxon>
        <taxon>Betaproteobacteria</taxon>
        <taxon>Burkholderiales</taxon>
        <taxon>Alcaligenaceae</taxon>
        <taxon>Paralcaligenes</taxon>
    </lineage>
</organism>